<organism evidence="1">
    <name type="scientific">Arion vulgaris</name>
    <dbReference type="NCBI Taxonomy" id="1028688"/>
    <lineage>
        <taxon>Eukaryota</taxon>
        <taxon>Metazoa</taxon>
        <taxon>Spiralia</taxon>
        <taxon>Lophotrochozoa</taxon>
        <taxon>Mollusca</taxon>
        <taxon>Gastropoda</taxon>
        <taxon>Heterobranchia</taxon>
        <taxon>Euthyneura</taxon>
        <taxon>Panpulmonata</taxon>
        <taxon>Eupulmonata</taxon>
        <taxon>Stylommatophora</taxon>
        <taxon>Helicina</taxon>
        <taxon>Arionoidea</taxon>
        <taxon>Arionidae</taxon>
        <taxon>Arion</taxon>
    </lineage>
</organism>
<accession>A0A0B6Z9U1</accession>
<sequence length="49" mass="5720">MPFSKNSRTDIESVKTMMVWVFDGKTYSSDGTKLLSRYQKMSFPPRPDK</sequence>
<name>A0A0B6Z9U1_9EUPU</name>
<gene>
    <name evidence="1" type="primary">ORF54829</name>
</gene>
<dbReference type="EMBL" id="HACG01018509">
    <property type="protein sequence ID" value="CEK65374.1"/>
    <property type="molecule type" value="Transcribed_RNA"/>
</dbReference>
<dbReference type="AlphaFoldDB" id="A0A0B6Z9U1"/>
<evidence type="ECO:0000313" key="1">
    <source>
        <dbReference type="EMBL" id="CEK65374.1"/>
    </source>
</evidence>
<reference evidence="1" key="1">
    <citation type="submission" date="2014-12" db="EMBL/GenBank/DDBJ databases">
        <title>Insight into the proteome of Arion vulgaris.</title>
        <authorList>
            <person name="Aradska J."/>
            <person name="Bulat T."/>
            <person name="Smidak R."/>
            <person name="Sarate P."/>
            <person name="Gangsoo J."/>
            <person name="Sialana F."/>
            <person name="Bilban M."/>
            <person name="Lubec G."/>
        </authorList>
    </citation>
    <scope>NUCLEOTIDE SEQUENCE</scope>
    <source>
        <tissue evidence="1">Skin</tissue>
    </source>
</reference>
<proteinExistence type="predicted"/>
<protein>
    <submittedName>
        <fullName evidence="1">Uncharacterized protein</fullName>
    </submittedName>
</protein>